<protein>
    <submittedName>
        <fullName evidence="1">Uncharacterized protein</fullName>
    </submittedName>
</protein>
<evidence type="ECO:0000313" key="1">
    <source>
        <dbReference type="EMBL" id="KAL0929567.1"/>
    </source>
</evidence>
<organism evidence="1 2">
    <name type="scientific">Colletotrichum truncatum</name>
    <name type="common">Anthracnose fungus</name>
    <name type="synonym">Colletotrichum capsici</name>
    <dbReference type="NCBI Taxonomy" id="5467"/>
    <lineage>
        <taxon>Eukaryota</taxon>
        <taxon>Fungi</taxon>
        <taxon>Dikarya</taxon>
        <taxon>Ascomycota</taxon>
        <taxon>Pezizomycotina</taxon>
        <taxon>Sordariomycetes</taxon>
        <taxon>Hypocreomycetidae</taxon>
        <taxon>Glomerellales</taxon>
        <taxon>Glomerellaceae</taxon>
        <taxon>Colletotrichum</taxon>
        <taxon>Colletotrichum truncatum species complex</taxon>
    </lineage>
</organism>
<gene>
    <name evidence="1" type="ORF">CTRU02_215466</name>
</gene>
<dbReference type="Proteomes" id="UP000805649">
    <property type="component" value="Unassembled WGS sequence"/>
</dbReference>
<name>A0ACC3YCN5_COLTU</name>
<proteinExistence type="predicted"/>
<reference evidence="1 2" key="1">
    <citation type="journal article" date="2020" name="Phytopathology">
        <title>Genome Sequence Resources of Colletotrichum truncatum, C. plurivorum, C. musicola, and C. sojae: Four Species Pathogenic to Soybean (Glycine max).</title>
        <authorList>
            <person name="Rogerio F."/>
            <person name="Boufleur T.R."/>
            <person name="Ciampi-Guillardi M."/>
            <person name="Sukno S.A."/>
            <person name="Thon M.R."/>
            <person name="Massola Junior N.S."/>
            <person name="Baroncelli R."/>
        </authorList>
    </citation>
    <scope>NUCLEOTIDE SEQUENCE [LARGE SCALE GENOMIC DNA]</scope>
    <source>
        <strain evidence="1 2">CMES1059</strain>
    </source>
</reference>
<comment type="caution">
    <text evidence="1">The sequence shown here is derived from an EMBL/GenBank/DDBJ whole genome shotgun (WGS) entry which is preliminary data.</text>
</comment>
<sequence>MLRRAPFLQGDCEITHVRALPAVYAERHPKDDHKRARGDAVSWIGVHRGYFKGPHSVVVKEVPHMTIACFRTLARSSHPNIVQLFGLYLSDSVYITYELVDLNLFDLRITSELEVAAVMSQLLHGIKHLQDLPMRFGVRSIRVSPFGVVKIVPEFETSSYPGLALALSPKIAAAFLQCIMEHLGASIPGWSDDALDFLKILESGHQPDDSVCENLARRILVLTYAE</sequence>
<dbReference type="EMBL" id="VUJX02000016">
    <property type="protein sequence ID" value="KAL0929567.1"/>
    <property type="molecule type" value="Genomic_DNA"/>
</dbReference>
<evidence type="ECO:0000313" key="2">
    <source>
        <dbReference type="Proteomes" id="UP000805649"/>
    </source>
</evidence>
<keyword evidence="2" id="KW-1185">Reference proteome</keyword>
<accession>A0ACC3YCN5</accession>